<evidence type="ECO:0000256" key="1">
    <source>
        <dbReference type="ARBA" id="ARBA00001623"/>
    </source>
</evidence>
<dbReference type="CDD" id="cd07723">
    <property type="entry name" value="hydroxyacylglutathione_hydrolase_MBL-fold"/>
    <property type="match status" value="1"/>
</dbReference>
<evidence type="ECO:0000256" key="4">
    <source>
        <dbReference type="ARBA" id="ARBA00006759"/>
    </source>
</evidence>
<dbReference type="OrthoDB" id="515692at2759"/>
<dbReference type="InterPro" id="IPR001279">
    <property type="entry name" value="Metallo-B-lactamas"/>
</dbReference>
<dbReference type="PANTHER" id="PTHR11935:SF94">
    <property type="entry name" value="TENZING NORGAY, ISOFORM C"/>
    <property type="match status" value="1"/>
</dbReference>
<keyword evidence="12" id="KW-1185">Reference proteome</keyword>
<evidence type="ECO:0000256" key="8">
    <source>
        <dbReference type="ARBA" id="ARBA00022833"/>
    </source>
</evidence>
<accession>A0A0B7MYY4</accession>
<dbReference type="Pfam" id="PF00753">
    <property type="entry name" value="Lactamase_B"/>
    <property type="match status" value="1"/>
</dbReference>
<keyword evidence="6" id="KW-0479">Metal-binding</keyword>
<comment type="cofactor">
    <cofactor evidence="2">
        <name>Zn(2+)</name>
        <dbReference type="ChEBI" id="CHEBI:29105"/>
    </cofactor>
</comment>
<dbReference type="STRING" id="35722.A0A0B7MYY4"/>
<dbReference type="GO" id="GO:0004416">
    <property type="term" value="F:hydroxyacylglutathione hydrolase activity"/>
    <property type="evidence" value="ECO:0007669"/>
    <property type="project" value="UniProtKB-EC"/>
</dbReference>
<dbReference type="GO" id="GO:0019243">
    <property type="term" value="P:methylglyoxal catabolic process to D-lactate via S-lactoyl-glutathione"/>
    <property type="evidence" value="ECO:0007669"/>
    <property type="project" value="InterPro"/>
</dbReference>
<evidence type="ECO:0000256" key="9">
    <source>
        <dbReference type="ARBA" id="ARBA00031044"/>
    </source>
</evidence>
<keyword evidence="8" id="KW-0862">Zinc</keyword>
<proteinExistence type="inferred from homology"/>
<dbReference type="PANTHER" id="PTHR11935">
    <property type="entry name" value="BETA LACTAMASE DOMAIN"/>
    <property type="match status" value="1"/>
</dbReference>
<dbReference type="EMBL" id="LN719513">
    <property type="protein sequence ID" value="CEP08455.1"/>
    <property type="molecule type" value="Genomic_DNA"/>
</dbReference>
<evidence type="ECO:0000256" key="7">
    <source>
        <dbReference type="ARBA" id="ARBA00022801"/>
    </source>
</evidence>
<evidence type="ECO:0000256" key="6">
    <source>
        <dbReference type="ARBA" id="ARBA00022723"/>
    </source>
</evidence>
<dbReference type="SUPFAM" id="SSF56281">
    <property type="entry name" value="Metallo-hydrolase/oxidoreductase"/>
    <property type="match status" value="1"/>
</dbReference>
<organism evidence="11 12">
    <name type="scientific">Parasitella parasitica</name>
    <dbReference type="NCBI Taxonomy" id="35722"/>
    <lineage>
        <taxon>Eukaryota</taxon>
        <taxon>Fungi</taxon>
        <taxon>Fungi incertae sedis</taxon>
        <taxon>Mucoromycota</taxon>
        <taxon>Mucoromycotina</taxon>
        <taxon>Mucoromycetes</taxon>
        <taxon>Mucorales</taxon>
        <taxon>Mucorineae</taxon>
        <taxon>Mucoraceae</taxon>
        <taxon>Parasitella</taxon>
    </lineage>
</organism>
<reference evidence="11 12" key="1">
    <citation type="submission" date="2014-09" db="EMBL/GenBank/DDBJ databases">
        <authorList>
            <person name="Ellenberger Sabrina"/>
        </authorList>
    </citation>
    <scope>NUCLEOTIDE SEQUENCE [LARGE SCALE GENOMIC DNA]</scope>
    <source>
        <strain evidence="11 12">CBS 412.66</strain>
    </source>
</reference>
<evidence type="ECO:0000259" key="10">
    <source>
        <dbReference type="SMART" id="SM00849"/>
    </source>
</evidence>
<evidence type="ECO:0000256" key="5">
    <source>
        <dbReference type="ARBA" id="ARBA00011917"/>
    </source>
</evidence>
<comment type="catalytic activity">
    <reaction evidence="1">
        <text>an S-(2-hydroxyacyl)glutathione + H2O = a 2-hydroxy carboxylate + glutathione + H(+)</text>
        <dbReference type="Rhea" id="RHEA:21864"/>
        <dbReference type="ChEBI" id="CHEBI:15377"/>
        <dbReference type="ChEBI" id="CHEBI:15378"/>
        <dbReference type="ChEBI" id="CHEBI:57925"/>
        <dbReference type="ChEBI" id="CHEBI:58896"/>
        <dbReference type="ChEBI" id="CHEBI:71261"/>
        <dbReference type="EC" id="3.1.2.6"/>
    </reaction>
</comment>
<protein>
    <recommendedName>
        <fullName evidence="5">hydroxyacylglutathione hydrolase</fullName>
        <ecNumber evidence="5">3.1.2.6</ecNumber>
    </recommendedName>
    <alternativeName>
        <fullName evidence="9">Glyoxalase II</fullName>
    </alternativeName>
</protein>
<dbReference type="InterPro" id="IPR017782">
    <property type="entry name" value="Hydroxyacylglutathione_Hdrlase"/>
</dbReference>
<feature type="domain" description="Metallo-beta-lactamase" evidence="10">
    <location>
        <begin position="11"/>
        <end position="176"/>
    </location>
</feature>
<keyword evidence="7" id="KW-0378">Hydrolase</keyword>
<dbReference type="SMART" id="SM00849">
    <property type="entry name" value="Lactamase_B"/>
    <property type="match status" value="1"/>
</dbReference>
<dbReference type="HAMAP" id="MF_01374">
    <property type="entry name" value="Glyoxalase_2"/>
    <property type="match status" value="1"/>
</dbReference>
<evidence type="ECO:0000313" key="11">
    <source>
        <dbReference type="EMBL" id="CEP08455.1"/>
    </source>
</evidence>
<dbReference type="GO" id="GO:0046872">
    <property type="term" value="F:metal ion binding"/>
    <property type="evidence" value="ECO:0007669"/>
    <property type="project" value="UniProtKB-KW"/>
</dbReference>
<sequence>MKVIPIPVLEDNYSYILIDEKTKEAAVIDPVEPTKILNLISQTGAQLSSVTNSVFVTHHHWDHSGGNIELVAKKPGLAVYGADARIPEINYVCKDQEEFKLGSLEITPLHTPCHTKGHVCYYVVDPNTSERALFSGDTLFVGGVGKFFEGDARDMYRILFHIITKLPDDTWVYCGHEYTKNNLKFALSVDPGNETLRAKLAWCEDKPVTIPSTIGQEKLYNPFLRVNEQSMQQIVGKNDPVEVLHTLREMKNSFR</sequence>
<dbReference type="Gene3D" id="3.60.15.10">
    <property type="entry name" value="Ribonuclease Z/Hydroxyacylglutathione hydrolase-like"/>
    <property type="match status" value="1"/>
</dbReference>
<comment type="pathway">
    <text evidence="3">Secondary metabolite metabolism; methylglyoxal degradation; (R)-lactate from methylglyoxal: step 2/2.</text>
</comment>
<dbReference type="Pfam" id="PF16123">
    <property type="entry name" value="HAGH_C"/>
    <property type="match status" value="1"/>
</dbReference>
<dbReference type="FunFam" id="3.60.15.10:FF:000019">
    <property type="entry name" value="Hydroxyacylglutathione hydrolase, mitochondrial"/>
    <property type="match status" value="1"/>
</dbReference>
<comment type="similarity">
    <text evidence="4">Belongs to the metallo-beta-lactamase superfamily. Glyoxalase II family.</text>
</comment>
<dbReference type="EC" id="3.1.2.6" evidence="5"/>
<dbReference type="AlphaFoldDB" id="A0A0B7MYY4"/>
<dbReference type="InterPro" id="IPR035680">
    <property type="entry name" value="Clx_II_MBL"/>
</dbReference>
<dbReference type="NCBIfam" id="TIGR03413">
    <property type="entry name" value="GSH_gloB"/>
    <property type="match status" value="1"/>
</dbReference>
<dbReference type="Proteomes" id="UP000054107">
    <property type="component" value="Unassembled WGS sequence"/>
</dbReference>
<evidence type="ECO:0000313" key="12">
    <source>
        <dbReference type="Proteomes" id="UP000054107"/>
    </source>
</evidence>
<dbReference type="UniPathway" id="UPA00619">
    <property type="reaction ID" value="UER00676"/>
</dbReference>
<gene>
    <name evidence="11" type="primary">PARPA_01774.1 scaffold 1479</name>
</gene>
<name>A0A0B7MYY4_9FUNG</name>
<dbReference type="InterPro" id="IPR032282">
    <property type="entry name" value="HAGH_C"/>
</dbReference>
<dbReference type="InterPro" id="IPR036866">
    <property type="entry name" value="RibonucZ/Hydroxyglut_hydro"/>
</dbReference>
<evidence type="ECO:0000256" key="2">
    <source>
        <dbReference type="ARBA" id="ARBA00001947"/>
    </source>
</evidence>
<evidence type="ECO:0000256" key="3">
    <source>
        <dbReference type="ARBA" id="ARBA00004963"/>
    </source>
</evidence>